<dbReference type="EMBL" id="JADJEV010000001">
    <property type="protein sequence ID" value="MBK6971558.1"/>
    <property type="molecule type" value="Genomic_DNA"/>
</dbReference>
<evidence type="ECO:0000256" key="1">
    <source>
        <dbReference type="ARBA" id="ARBA00004651"/>
    </source>
</evidence>
<evidence type="ECO:0000256" key="3">
    <source>
        <dbReference type="ARBA" id="ARBA00022692"/>
    </source>
</evidence>
<sequence>MIPGETLAAFFAASLALGIAPGPDNLFVLTQATLHGARAGLMVTLGLCTGLLLHTAAVTLGLAALIHTSSVAFAVLKTAGAVYLLWLAWQAFRAGTTAAVQAPRSLSAARYYRRGIVMNVANPKVSLFFLAFLPQFADPARGPLAPQFILLGSVFIVATLLVFGSIALAAARLGQWLAHSPGTRTWLNRIAALIFVALAARLAFSGR</sequence>
<feature type="transmembrane region" description="Helical" evidence="6">
    <location>
        <begin position="148"/>
        <end position="174"/>
    </location>
</feature>
<dbReference type="PANTHER" id="PTHR30086:SF20">
    <property type="entry name" value="ARGININE EXPORTER PROTEIN ARGO-RELATED"/>
    <property type="match status" value="1"/>
</dbReference>
<dbReference type="PANTHER" id="PTHR30086">
    <property type="entry name" value="ARGININE EXPORTER PROTEIN ARGO"/>
    <property type="match status" value="1"/>
</dbReference>
<dbReference type="InterPro" id="IPR001123">
    <property type="entry name" value="LeuE-type"/>
</dbReference>
<keyword evidence="5 6" id="KW-0472">Membrane</keyword>
<dbReference type="GO" id="GO:0005886">
    <property type="term" value="C:plasma membrane"/>
    <property type="evidence" value="ECO:0007669"/>
    <property type="project" value="UniProtKB-SubCell"/>
</dbReference>
<gene>
    <name evidence="7" type="ORF">IPH26_00840</name>
</gene>
<dbReference type="AlphaFoldDB" id="A0A9D7HKF2"/>
<feature type="transmembrane region" description="Helical" evidence="6">
    <location>
        <begin position="186"/>
        <end position="204"/>
    </location>
</feature>
<feature type="transmembrane region" description="Helical" evidence="6">
    <location>
        <begin position="112"/>
        <end position="136"/>
    </location>
</feature>
<accession>A0A9D7HKF2</accession>
<keyword evidence="3 6" id="KW-0812">Transmembrane</keyword>
<keyword evidence="4 6" id="KW-1133">Transmembrane helix</keyword>
<evidence type="ECO:0000256" key="2">
    <source>
        <dbReference type="ARBA" id="ARBA00022475"/>
    </source>
</evidence>
<dbReference type="PIRSF" id="PIRSF006324">
    <property type="entry name" value="LeuE"/>
    <property type="match status" value="1"/>
</dbReference>
<evidence type="ECO:0000313" key="8">
    <source>
        <dbReference type="Proteomes" id="UP000807785"/>
    </source>
</evidence>
<dbReference type="Pfam" id="PF01810">
    <property type="entry name" value="LysE"/>
    <property type="match status" value="1"/>
</dbReference>
<evidence type="ECO:0000256" key="4">
    <source>
        <dbReference type="ARBA" id="ARBA00022989"/>
    </source>
</evidence>
<feature type="transmembrane region" description="Helical" evidence="6">
    <location>
        <begin position="73"/>
        <end position="92"/>
    </location>
</feature>
<comment type="subcellular location">
    <subcellularLocation>
        <location evidence="1">Cell membrane</location>
        <topology evidence="1">Multi-pass membrane protein</topology>
    </subcellularLocation>
</comment>
<organism evidence="7 8">
    <name type="scientific">Candidatus Methylophosphatis roskildensis</name>
    <dbReference type="NCBI Taxonomy" id="2899263"/>
    <lineage>
        <taxon>Bacteria</taxon>
        <taxon>Pseudomonadati</taxon>
        <taxon>Pseudomonadota</taxon>
        <taxon>Betaproteobacteria</taxon>
        <taxon>Nitrosomonadales</taxon>
        <taxon>Sterolibacteriaceae</taxon>
        <taxon>Candidatus Methylophosphatis</taxon>
    </lineage>
</organism>
<evidence type="ECO:0000256" key="6">
    <source>
        <dbReference type="SAM" id="Phobius"/>
    </source>
</evidence>
<dbReference type="GO" id="GO:0015171">
    <property type="term" value="F:amino acid transmembrane transporter activity"/>
    <property type="evidence" value="ECO:0007669"/>
    <property type="project" value="TreeGrafter"/>
</dbReference>
<evidence type="ECO:0000256" key="5">
    <source>
        <dbReference type="ARBA" id="ARBA00023136"/>
    </source>
</evidence>
<dbReference type="Proteomes" id="UP000807785">
    <property type="component" value="Unassembled WGS sequence"/>
</dbReference>
<keyword evidence="2" id="KW-1003">Cell membrane</keyword>
<protein>
    <submittedName>
        <fullName evidence="7">LysE family translocator</fullName>
    </submittedName>
</protein>
<comment type="caution">
    <text evidence="7">The sequence shown here is derived from an EMBL/GenBank/DDBJ whole genome shotgun (WGS) entry which is preliminary data.</text>
</comment>
<proteinExistence type="predicted"/>
<feature type="transmembrane region" description="Helical" evidence="6">
    <location>
        <begin position="42"/>
        <end position="66"/>
    </location>
</feature>
<reference evidence="7" key="1">
    <citation type="submission" date="2020-10" db="EMBL/GenBank/DDBJ databases">
        <title>Connecting structure to function with the recovery of over 1000 high-quality activated sludge metagenome-assembled genomes encoding full-length rRNA genes using long-read sequencing.</title>
        <authorList>
            <person name="Singleton C.M."/>
            <person name="Petriglieri F."/>
            <person name="Kristensen J.M."/>
            <person name="Kirkegaard R.H."/>
            <person name="Michaelsen T.Y."/>
            <person name="Andersen M.H."/>
            <person name="Karst S.M."/>
            <person name="Dueholm M.S."/>
            <person name="Nielsen P.H."/>
            <person name="Albertsen M."/>
        </authorList>
    </citation>
    <scope>NUCLEOTIDE SEQUENCE</scope>
    <source>
        <strain evidence="7">Bjer_18-Q3-R1-45_BAT3C.347</strain>
    </source>
</reference>
<name>A0A9D7HKF2_9PROT</name>
<evidence type="ECO:0000313" key="7">
    <source>
        <dbReference type="EMBL" id="MBK6971558.1"/>
    </source>
</evidence>